<feature type="compositionally biased region" description="Basic and acidic residues" evidence="1">
    <location>
        <begin position="291"/>
        <end position="301"/>
    </location>
</feature>
<gene>
    <name evidence="2" type="primary">Mo01986</name>
    <name evidence="2" type="ORF">E5Q_01986</name>
</gene>
<protein>
    <submittedName>
        <fullName evidence="2">Uncharacterized protein</fullName>
    </submittedName>
</protein>
<dbReference type="AlphaFoldDB" id="G7DXL9"/>
<dbReference type="Pfam" id="PF08642">
    <property type="entry name" value="Rxt3"/>
    <property type="match status" value="1"/>
</dbReference>
<dbReference type="eggNOG" id="KOG4843">
    <property type="taxonomic scope" value="Eukaryota"/>
</dbReference>
<reference evidence="2 3" key="2">
    <citation type="journal article" date="2012" name="Open Biol.">
        <title>Characteristics of nucleosomes and linker DNA regions on the genome of the basidiomycete Mixia osmundae revealed by mono- and dinucleosome mapping.</title>
        <authorList>
            <person name="Nishida H."/>
            <person name="Kondo S."/>
            <person name="Matsumoto T."/>
            <person name="Suzuki Y."/>
            <person name="Yoshikawa H."/>
            <person name="Taylor T.D."/>
            <person name="Sugiyama J."/>
        </authorList>
    </citation>
    <scope>NUCLEOTIDE SEQUENCE [LARGE SCALE GENOMIC DNA]</scope>
    <source>
        <strain evidence="3">CBS 9802 / IAM 14324 / JCM 22182 / KY 12970</strain>
    </source>
</reference>
<feature type="compositionally biased region" description="Polar residues" evidence="1">
    <location>
        <begin position="443"/>
        <end position="466"/>
    </location>
</feature>
<feature type="compositionally biased region" description="Polar residues" evidence="1">
    <location>
        <begin position="354"/>
        <end position="381"/>
    </location>
</feature>
<feature type="compositionally biased region" description="Polar residues" evidence="1">
    <location>
        <begin position="302"/>
        <end position="316"/>
    </location>
</feature>
<feature type="compositionally biased region" description="Polar residues" evidence="1">
    <location>
        <begin position="156"/>
        <end position="172"/>
    </location>
</feature>
<evidence type="ECO:0000313" key="2">
    <source>
        <dbReference type="EMBL" id="GAA95329.1"/>
    </source>
</evidence>
<feature type="compositionally biased region" description="Polar residues" evidence="1">
    <location>
        <begin position="267"/>
        <end position="284"/>
    </location>
</feature>
<dbReference type="Gene3D" id="2.170.130.20">
    <property type="entry name" value="LCCL-like domain"/>
    <property type="match status" value="1"/>
</dbReference>
<dbReference type="HOGENOM" id="CLU_316433_0_0_1"/>
<name>G7DXL9_MIXOS</name>
<dbReference type="InterPro" id="IPR036609">
    <property type="entry name" value="LCCL_sf"/>
</dbReference>
<feature type="compositionally biased region" description="Low complexity" evidence="1">
    <location>
        <begin position="50"/>
        <end position="65"/>
    </location>
</feature>
<proteinExistence type="predicted"/>
<organism evidence="2 3">
    <name type="scientific">Mixia osmundae (strain CBS 9802 / IAM 14324 / JCM 22182 / KY 12970)</name>
    <dbReference type="NCBI Taxonomy" id="764103"/>
    <lineage>
        <taxon>Eukaryota</taxon>
        <taxon>Fungi</taxon>
        <taxon>Dikarya</taxon>
        <taxon>Basidiomycota</taxon>
        <taxon>Pucciniomycotina</taxon>
        <taxon>Mixiomycetes</taxon>
        <taxon>Mixiales</taxon>
        <taxon>Mixiaceae</taxon>
        <taxon>Mixia</taxon>
    </lineage>
</organism>
<evidence type="ECO:0000256" key="1">
    <source>
        <dbReference type="SAM" id="MobiDB-lite"/>
    </source>
</evidence>
<dbReference type="OrthoDB" id="3596986at2759"/>
<dbReference type="STRING" id="764103.G7DXL9"/>
<feature type="compositionally biased region" description="Basic and acidic residues" evidence="1">
    <location>
        <begin position="634"/>
        <end position="644"/>
    </location>
</feature>
<dbReference type="Proteomes" id="UP000009131">
    <property type="component" value="Unassembled WGS sequence"/>
</dbReference>
<feature type="compositionally biased region" description="Basic and acidic residues" evidence="1">
    <location>
        <begin position="109"/>
        <end position="122"/>
    </location>
</feature>
<accession>G7DXL9</accession>
<dbReference type="EMBL" id="BABT02000061">
    <property type="protein sequence ID" value="GAA95329.1"/>
    <property type="molecule type" value="Genomic_DNA"/>
</dbReference>
<comment type="caution">
    <text evidence="2">The sequence shown here is derived from an EMBL/GenBank/DDBJ whole genome shotgun (WGS) entry which is preliminary data.</text>
</comment>
<feature type="compositionally biased region" description="Basic and acidic residues" evidence="1">
    <location>
        <begin position="177"/>
        <end position="203"/>
    </location>
</feature>
<feature type="compositionally biased region" description="Polar residues" evidence="1">
    <location>
        <begin position="482"/>
        <end position="497"/>
    </location>
</feature>
<feature type="compositionally biased region" description="Basic and acidic residues" evidence="1">
    <location>
        <begin position="1"/>
        <end position="29"/>
    </location>
</feature>
<dbReference type="SUPFAM" id="SSF69848">
    <property type="entry name" value="LCCL domain"/>
    <property type="match status" value="1"/>
</dbReference>
<feature type="compositionally biased region" description="Basic and acidic residues" evidence="1">
    <location>
        <begin position="581"/>
        <end position="594"/>
    </location>
</feature>
<feature type="compositionally biased region" description="Polar residues" evidence="1">
    <location>
        <begin position="93"/>
        <end position="108"/>
    </location>
</feature>
<feature type="compositionally biased region" description="Basic and acidic residues" evidence="1">
    <location>
        <begin position="226"/>
        <end position="240"/>
    </location>
</feature>
<reference evidence="2 3" key="1">
    <citation type="journal article" date="2011" name="J. Gen. Appl. Microbiol.">
        <title>Draft genome sequencing of the enigmatic basidiomycete Mixia osmundae.</title>
        <authorList>
            <person name="Nishida H."/>
            <person name="Nagatsuka Y."/>
            <person name="Sugiyama J."/>
        </authorList>
    </citation>
    <scope>NUCLEOTIDE SEQUENCE [LARGE SCALE GENOMIC DNA]</scope>
    <source>
        <strain evidence="3">CBS 9802 / IAM 14324 / JCM 22182 / KY 12970</strain>
    </source>
</reference>
<evidence type="ECO:0000313" key="3">
    <source>
        <dbReference type="Proteomes" id="UP000009131"/>
    </source>
</evidence>
<feature type="region of interest" description="Disordered" evidence="1">
    <location>
        <begin position="422"/>
        <end position="656"/>
    </location>
</feature>
<dbReference type="InParanoid" id="G7DXL9"/>
<sequence>MATWESKLDRERLDRDRERRDADLERERQAFYAAPQPRAPLSHGHHLHHSLQPSNGQAGQNGQSGLQPPGQGTEMGNHLANIYNSVLPRRPSGSPSGARQGPDSSFMTDQHRNQDQGARQESHSGMPASSRSVQPEHADVRPSSHSPGSGHGHVNAYSNGQRANPMSMSSLLSADPDSSRSKAHDAYAPSKPKEISRELKEKLNPASMTIPPFRHPSAGGNPPFMGDRERDSKIKTESRSMLDGLRGPPLNGLNAPHAQTGKGLNYPSWNTHSAAGSPSRQIGQTDPPGFGRDRQAERDPQRSATLERSPYNPTSSQKRRKPSPSEPRQHQSPVQPSRHTSHTHLQPHDEYNAYGNSGWSNAPSPQQQRDAAFSSAQFNPQQRRRQSSFDHTTNLTSEGRAKAGRISPNQIIMPSLHRNAETMNHSDHGRHVGSSGHHRSASMNQPQQNVYGQTQTQGPAPPNWTTLPPLAQPQMGVLPNDYFSSDPQRTSEPQQRNRGPHSYHAMGPTVYAEEPIGHGHSRSASWHQRHGMANQMQQRHDDHHSYGYAPSQSSLLGQSFEPVPVGSLDQRMEWSNRVSSSKRDHRDRERDSHHGSPSHSNHKRKRSDHPSNTAFAHLPPHGLPPASYTTPLVEPDHPIDRTEPRPTSPPVQKREGPLYTVGDLEKARLQPPLLRVDNQAILDAMAAVSSSTNETPHLGSYRYSPFVGTAEMLPAEVLQRFVGGRFEMIIDTCWLNNAGLWSVSVQGTLDAPQEAGSVIASGGEKVKQDWSFWDLKSIRECQVWGTDVYTDDSDVLAMCLHSNWLKFSDSPVSESASKNHEAIAVTVRVAPRLLVYAGSLRNGLQSRSWGNSHDGVSLYIESIKATQDRRAGRRRSKAFAHLGESARGRIRLGFGGPVEYARTESAKLCKSARKYNTLELAA</sequence>
<dbReference type="InterPro" id="IPR013951">
    <property type="entry name" value="Rxt3"/>
</dbReference>
<keyword evidence="3" id="KW-1185">Reference proteome</keyword>
<feature type="region of interest" description="Disordered" evidence="1">
    <location>
        <begin position="1"/>
        <end position="409"/>
    </location>
</feature>